<dbReference type="AlphaFoldDB" id="A0A3B7M2K9"/>
<proteinExistence type="predicted"/>
<dbReference type="RefSeq" id="WP_087514158.1">
    <property type="nucleotide sequence ID" value="NZ_CP032134.1"/>
</dbReference>
<evidence type="ECO:0000313" key="3">
    <source>
        <dbReference type="Proteomes" id="UP000263753"/>
    </source>
</evidence>
<organism evidence="2 3">
    <name type="scientific">Acinetobacter chinensis</name>
    <dbReference type="NCBI Taxonomy" id="2004650"/>
    <lineage>
        <taxon>Bacteria</taxon>
        <taxon>Pseudomonadati</taxon>
        <taxon>Pseudomonadota</taxon>
        <taxon>Gammaproteobacteria</taxon>
        <taxon>Moraxellales</taxon>
        <taxon>Moraxellaceae</taxon>
        <taxon>Acinetobacter</taxon>
    </lineage>
</organism>
<feature type="region of interest" description="Disordered" evidence="1">
    <location>
        <begin position="103"/>
        <end position="123"/>
    </location>
</feature>
<evidence type="ECO:0000256" key="1">
    <source>
        <dbReference type="SAM" id="MobiDB-lite"/>
    </source>
</evidence>
<sequence length="123" mass="14310">MDIQTEQQAFEKWAFQASHGWASFNKDSDGKYWPDKLNLAWGAWKAAKEQAATDWISVNDVGPPIDEMVLVCWNQHPDVEPEKEYMSLDEDLSEYWPNCVDEPPTHWRKIPPPPKQAQEQSHD</sequence>
<evidence type="ECO:0000313" key="2">
    <source>
        <dbReference type="EMBL" id="AXY56839.1"/>
    </source>
</evidence>
<evidence type="ECO:0008006" key="4">
    <source>
        <dbReference type="Google" id="ProtNLM"/>
    </source>
</evidence>
<name>A0A3B7M2K9_9GAMM</name>
<dbReference type="Proteomes" id="UP000263753">
    <property type="component" value="Chromosome"/>
</dbReference>
<protein>
    <recommendedName>
        <fullName evidence="4">DUF551 domain-containing protein</fullName>
    </recommendedName>
</protein>
<accession>A0A3B7M2K9</accession>
<dbReference type="KEGG" id="achi:CDG60_09855"/>
<gene>
    <name evidence="2" type="ORF">CDG60_09855</name>
</gene>
<reference evidence="3" key="1">
    <citation type="submission" date="2018-09" db="EMBL/GenBank/DDBJ databases">
        <title>The complete genome of Acinetobacter sp. strain WCHAc010005.</title>
        <authorList>
            <person name="Hu Y."/>
            <person name="Long H."/>
            <person name="Feng Y."/>
            <person name="Zong Z."/>
        </authorList>
    </citation>
    <scope>NUCLEOTIDE SEQUENCE [LARGE SCALE GENOMIC DNA]</scope>
    <source>
        <strain evidence="3">WCHAc010005</strain>
    </source>
</reference>
<dbReference type="EMBL" id="CP032134">
    <property type="protein sequence ID" value="AXY56839.1"/>
    <property type="molecule type" value="Genomic_DNA"/>
</dbReference>